<dbReference type="PANTHER" id="PTHR42941:SF1">
    <property type="entry name" value="SLL1037 PROTEIN"/>
    <property type="match status" value="1"/>
</dbReference>
<dbReference type="RefSeq" id="WP_309654175.1">
    <property type="nucleotide sequence ID" value="NZ_JARWAK010000023.1"/>
</dbReference>
<dbReference type="CDD" id="cd13568">
    <property type="entry name" value="PBP2_TAXI_TRAP_like_3"/>
    <property type="match status" value="1"/>
</dbReference>
<reference evidence="3 4" key="1">
    <citation type="submission" date="2023-04" db="EMBL/GenBank/DDBJ databases">
        <title>A long-awaited taxogenomic arrangement of the family Halomonadaceae.</title>
        <authorList>
            <person name="De La Haba R."/>
            <person name="Chuvochina M."/>
            <person name="Wittouck S."/>
            <person name="Arahal D.R."/>
            <person name="Sanchez-Porro C."/>
            <person name="Hugenholtz P."/>
            <person name="Ventosa A."/>
        </authorList>
    </citation>
    <scope>NUCLEOTIDE SEQUENCE [LARGE SCALE GENOMIC DNA]</scope>
    <source>
        <strain evidence="3 4">DSM 23530</strain>
    </source>
</reference>
<organism evidence="3 4">
    <name type="scientific">Halomonas koreensis</name>
    <dbReference type="NCBI Taxonomy" id="245385"/>
    <lineage>
        <taxon>Bacteria</taxon>
        <taxon>Pseudomonadati</taxon>
        <taxon>Pseudomonadota</taxon>
        <taxon>Gammaproteobacteria</taxon>
        <taxon>Oceanospirillales</taxon>
        <taxon>Halomonadaceae</taxon>
        <taxon>Halomonas</taxon>
    </lineage>
</organism>
<feature type="compositionally biased region" description="Pro residues" evidence="1">
    <location>
        <begin position="328"/>
        <end position="345"/>
    </location>
</feature>
<evidence type="ECO:0000313" key="4">
    <source>
        <dbReference type="Proteomes" id="UP001264519"/>
    </source>
</evidence>
<dbReference type="Pfam" id="PF16868">
    <property type="entry name" value="NMT1_3"/>
    <property type="match status" value="1"/>
</dbReference>
<keyword evidence="2" id="KW-0732">Signal</keyword>
<name>A0ABU1G6M5_9GAMM</name>
<feature type="chain" id="PRO_5046706827" evidence="2">
    <location>
        <begin position="34"/>
        <end position="345"/>
    </location>
</feature>
<dbReference type="NCBIfam" id="TIGR02122">
    <property type="entry name" value="TRAP_TAXI"/>
    <property type="match status" value="1"/>
</dbReference>
<evidence type="ECO:0000256" key="2">
    <source>
        <dbReference type="SAM" id="SignalP"/>
    </source>
</evidence>
<feature type="signal peptide" evidence="2">
    <location>
        <begin position="1"/>
        <end position="33"/>
    </location>
</feature>
<proteinExistence type="predicted"/>
<accession>A0ABU1G6M5</accession>
<evidence type="ECO:0000256" key="1">
    <source>
        <dbReference type="SAM" id="MobiDB-lite"/>
    </source>
</evidence>
<dbReference type="SUPFAM" id="SSF53850">
    <property type="entry name" value="Periplasmic binding protein-like II"/>
    <property type="match status" value="1"/>
</dbReference>
<dbReference type="Proteomes" id="UP001264519">
    <property type="component" value="Unassembled WGS sequence"/>
</dbReference>
<protein>
    <submittedName>
        <fullName evidence="3">TAXI family TRAP transporter solute-binding subunit</fullName>
    </submittedName>
</protein>
<dbReference type="Gene3D" id="3.40.190.10">
    <property type="entry name" value="Periplasmic binding protein-like II"/>
    <property type="match status" value="2"/>
</dbReference>
<comment type="caution">
    <text evidence="3">The sequence shown here is derived from an EMBL/GenBank/DDBJ whole genome shotgun (WGS) entry which is preliminary data.</text>
</comment>
<feature type="region of interest" description="Disordered" evidence="1">
    <location>
        <begin position="322"/>
        <end position="345"/>
    </location>
</feature>
<keyword evidence="4" id="KW-1185">Reference proteome</keyword>
<dbReference type="InterPro" id="IPR011852">
    <property type="entry name" value="TRAP_TAXI"/>
</dbReference>
<dbReference type="PANTHER" id="PTHR42941">
    <property type="entry name" value="SLL1037 PROTEIN"/>
    <property type="match status" value="1"/>
</dbReference>
<sequence length="345" mass="36039">MYTQETPPRHPGRAFGARLALVAALLLPVSGPAAEPGIVIATASPAGVYHATGQTLCRLLDGPCEARTSGGSAANLEAVRAGEVTAALAQSDLQYQAVTGTRGFAAAGPDPELRSVFALHGEPFTLVVRRDSGIDGFADLEGRAVNVGNPGSGQRGTMMTLLEAWGWSLDDFRPAHFLPADQQSLALCHGNIAAMVYTVGHPNPSIQQAVRLCDAKLVDVTGPAVGRLVAETPYLTHATIPAGLYTADQPAVATFGVRATLVASAKTPPDAIHAIVAAVFDDLNAFKARHPAYGDLTPARMITEGLSAPLHEGARRYYRERGWLSAEPPTPPEPPTPAEPADPSL</sequence>
<gene>
    <name evidence="3" type="ORF">QC818_17590</name>
</gene>
<dbReference type="EMBL" id="JARWAK010000023">
    <property type="protein sequence ID" value="MDR5868601.1"/>
    <property type="molecule type" value="Genomic_DNA"/>
</dbReference>
<evidence type="ECO:0000313" key="3">
    <source>
        <dbReference type="EMBL" id="MDR5868601.1"/>
    </source>
</evidence>